<keyword evidence="3" id="KW-1185">Reference proteome</keyword>
<dbReference type="HOGENOM" id="CLU_140224_1_0_12"/>
<dbReference type="Proteomes" id="UP000002318">
    <property type="component" value="Chromosome"/>
</dbReference>
<comment type="subunit">
    <text evidence="1">Homohexamer.</text>
</comment>
<gene>
    <name evidence="2" type="ordered locus">Spirs_1312</name>
</gene>
<dbReference type="eggNOG" id="COG4109">
    <property type="taxonomic scope" value="Bacteria"/>
</dbReference>
<evidence type="ECO:0008006" key="4">
    <source>
        <dbReference type="Google" id="ProtNLM"/>
    </source>
</evidence>
<dbReference type="SUPFAM" id="SSF75138">
    <property type="entry name" value="HprK N-terminal domain-like"/>
    <property type="match status" value="1"/>
</dbReference>
<evidence type="ECO:0000256" key="1">
    <source>
        <dbReference type="ARBA" id="ARBA00011643"/>
    </source>
</evidence>
<dbReference type="InterPro" id="IPR028979">
    <property type="entry name" value="Ser_kin/Pase_Hpr-like_N_sf"/>
</dbReference>
<protein>
    <recommendedName>
        <fullName evidence="4">Iron-sulfur binding hydrogenase</fullName>
    </recommendedName>
</protein>
<dbReference type="Gene3D" id="3.40.1390.20">
    <property type="entry name" value="HprK N-terminal domain-like"/>
    <property type="match status" value="1"/>
</dbReference>
<dbReference type="OrthoDB" id="9800356at2"/>
<organism evidence="2 3">
    <name type="scientific">Sediminispirochaeta smaragdinae (strain DSM 11293 / JCM 15392 / SEBR 4228)</name>
    <name type="common">Spirochaeta smaragdinae</name>
    <dbReference type="NCBI Taxonomy" id="573413"/>
    <lineage>
        <taxon>Bacteria</taxon>
        <taxon>Pseudomonadati</taxon>
        <taxon>Spirochaetota</taxon>
        <taxon>Spirochaetia</taxon>
        <taxon>Spirochaetales</taxon>
        <taxon>Spirochaetaceae</taxon>
        <taxon>Sediminispirochaeta</taxon>
    </lineage>
</organism>
<evidence type="ECO:0000313" key="2">
    <source>
        <dbReference type="EMBL" id="ADK80439.1"/>
    </source>
</evidence>
<dbReference type="AlphaFoldDB" id="E1R417"/>
<dbReference type="RefSeq" id="WP_013253903.1">
    <property type="nucleotide sequence ID" value="NC_014364.1"/>
</dbReference>
<reference evidence="2 3" key="1">
    <citation type="journal article" date="2010" name="Stand. Genomic Sci.">
        <title>Complete genome sequence of Spirochaeta smaragdinae type strain (SEBR 4228).</title>
        <authorList>
            <person name="Mavromatis K."/>
            <person name="Yasawong M."/>
            <person name="Chertkov O."/>
            <person name="Lapidus A."/>
            <person name="Lucas S."/>
            <person name="Nolan M."/>
            <person name="Del Rio T.G."/>
            <person name="Tice H."/>
            <person name="Cheng J.F."/>
            <person name="Pitluck S."/>
            <person name="Liolios K."/>
            <person name="Ivanova N."/>
            <person name="Tapia R."/>
            <person name="Han C."/>
            <person name="Bruce D."/>
            <person name="Goodwin L."/>
            <person name="Pati A."/>
            <person name="Chen A."/>
            <person name="Palaniappan K."/>
            <person name="Land M."/>
            <person name="Hauser L."/>
            <person name="Chang Y.J."/>
            <person name="Jeffries C.D."/>
            <person name="Detter J.C."/>
            <person name="Rohde M."/>
            <person name="Brambilla E."/>
            <person name="Spring S."/>
            <person name="Goker M."/>
            <person name="Sikorski J."/>
            <person name="Woyke T."/>
            <person name="Bristow J."/>
            <person name="Eisen J.A."/>
            <person name="Markowitz V."/>
            <person name="Hugenholtz P."/>
            <person name="Klenk H.P."/>
            <person name="Kyrpides N.C."/>
        </authorList>
    </citation>
    <scope>NUCLEOTIDE SEQUENCE [LARGE SCALE GENOMIC DNA]</scope>
    <source>
        <strain evidence="3">DSM 11293 / JCM 15392 / SEBR 4228</strain>
    </source>
</reference>
<evidence type="ECO:0000313" key="3">
    <source>
        <dbReference type="Proteomes" id="UP000002318"/>
    </source>
</evidence>
<name>E1R417_SEDSS</name>
<sequence>MKTADIGKVLGYECLCSEGMEAEIVDGYTSDLLSDVMGNAPDSSVLITIQAHRNSVAVASLAGIRAIVLCNGRKAPEEMIEAAINEDIAIFRTSDNQFTASWKIAGLLKKN</sequence>
<dbReference type="STRING" id="573413.Spirs_1312"/>
<dbReference type="EMBL" id="CP002116">
    <property type="protein sequence ID" value="ADK80439.1"/>
    <property type="molecule type" value="Genomic_DNA"/>
</dbReference>
<proteinExistence type="predicted"/>
<accession>E1R417</accession>
<dbReference type="KEGG" id="ssm:Spirs_1312"/>